<evidence type="ECO:0000256" key="2">
    <source>
        <dbReference type="ARBA" id="ARBA00023016"/>
    </source>
</evidence>
<evidence type="ECO:0000256" key="1">
    <source>
        <dbReference type="ARBA" id="ARBA00008403"/>
    </source>
</evidence>
<dbReference type="PANTHER" id="PTHR33346">
    <property type="entry name" value="DEHYDRIN XERO 2-RELATED"/>
    <property type="match status" value="1"/>
</dbReference>
<evidence type="ECO:0000256" key="4">
    <source>
        <dbReference type="SAM" id="MobiDB-lite"/>
    </source>
</evidence>
<dbReference type="InterPro" id="IPR030513">
    <property type="entry name" value="Dehydrin_CS"/>
</dbReference>
<dbReference type="GO" id="GO:0009737">
    <property type="term" value="P:response to abscisic acid"/>
    <property type="evidence" value="ECO:0007669"/>
    <property type="project" value="TreeGrafter"/>
</dbReference>
<keyword evidence="2" id="KW-0346">Stress response</keyword>
<feature type="region of interest" description="Disordered" evidence="4">
    <location>
        <begin position="1"/>
        <end position="180"/>
    </location>
</feature>
<feature type="compositionally biased region" description="Gly residues" evidence="4">
    <location>
        <begin position="25"/>
        <end position="60"/>
    </location>
</feature>
<feature type="compositionally biased region" description="Basic and acidic residues" evidence="4">
    <location>
        <begin position="100"/>
        <end position="115"/>
    </location>
</feature>
<accession>A0A1L3MYY2</accession>
<dbReference type="InterPro" id="IPR000167">
    <property type="entry name" value="Dehydrin"/>
</dbReference>
<dbReference type="PROSITE" id="PS00315">
    <property type="entry name" value="DEHYDRIN_1"/>
    <property type="match status" value="1"/>
</dbReference>
<dbReference type="PANTHER" id="PTHR33346:SF57">
    <property type="entry name" value="DEHYDRIN RAB16B"/>
    <property type="match status" value="1"/>
</dbReference>
<dbReference type="GO" id="GO:0005829">
    <property type="term" value="C:cytosol"/>
    <property type="evidence" value="ECO:0007669"/>
    <property type="project" value="TreeGrafter"/>
</dbReference>
<dbReference type="AlphaFoldDB" id="A0A1L3MYY2"/>
<organism evidence="5">
    <name type="scientific">Cynodon dactylon x Cynodon transvaalensis</name>
    <dbReference type="NCBI Taxonomy" id="1920021"/>
    <lineage>
        <taxon>Eukaryota</taxon>
        <taxon>Viridiplantae</taxon>
        <taxon>Streptophyta</taxon>
        <taxon>Embryophyta</taxon>
        <taxon>Tracheophyta</taxon>
        <taxon>Spermatophyta</taxon>
        <taxon>Magnoliopsida</taxon>
        <taxon>Liliopsida</taxon>
        <taxon>Poales</taxon>
        <taxon>Poaceae</taxon>
        <taxon>PACMAD clade</taxon>
        <taxon>Chloridoideae</taxon>
        <taxon>Cynodonteae</taxon>
        <taxon>Eleusininae</taxon>
        <taxon>Cynodon</taxon>
    </lineage>
</organism>
<dbReference type="Pfam" id="PF00257">
    <property type="entry name" value="Dehydrin"/>
    <property type="match status" value="1"/>
</dbReference>
<comment type="similarity">
    <text evidence="1 3">Belongs to the plant dehydrin family.</text>
</comment>
<proteinExistence type="evidence at transcript level"/>
<dbReference type="GO" id="GO:0009631">
    <property type="term" value="P:cold acclimation"/>
    <property type="evidence" value="ECO:0007669"/>
    <property type="project" value="TreeGrafter"/>
</dbReference>
<feature type="compositionally biased region" description="Basic and acidic residues" evidence="4">
    <location>
        <begin position="161"/>
        <end position="180"/>
    </location>
</feature>
<protein>
    <submittedName>
        <fullName evidence="5">DHN4 long isoform</fullName>
    </submittedName>
</protein>
<dbReference type="GO" id="GO:0009414">
    <property type="term" value="P:response to water deprivation"/>
    <property type="evidence" value="ECO:0007669"/>
    <property type="project" value="TreeGrafter"/>
</dbReference>
<dbReference type="PROSITE" id="PS00823">
    <property type="entry name" value="DEHYDRIN_2"/>
    <property type="match status" value="1"/>
</dbReference>
<reference evidence="5" key="1">
    <citation type="submission" date="2016-05" db="EMBL/GenBank/DDBJ databases">
        <authorList>
            <person name="Lavstsen T."/>
            <person name="Jespersen J.S."/>
        </authorList>
    </citation>
    <scope>NUCLEOTIDE SEQUENCE</scope>
</reference>
<feature type="compositionally biased region" description="Gly residues" evidence="4">
    <location>
        <begin position="133"/>
        <end position="143"/>
    </location>
</feature>
<evidence type="ECO:0000313" key="5">
    <source>
        <dbReference type="EMBL" id="APH07538.1"/>
    </source>
</evidence>
<name>A0A1L3MYY2_9POAL</name>
<dbReference type="EMBL" id="KX243552">
    <property type="protein sequence ID" value="APH07538.1"/>
    <property type="molecule type" value="mRNA"/>
</dbReference>
<sequence length="180" mass="18191">MEHQGQYGHGTTGRVDEYGNPVAGHGTGTGGMGMGTHGTTGTGGMGMGTHGTGTGAGMGGQFQPSREEHKTGGILHRSGSSSSSSSEDDGMGGRRKKGIKDKIKEKLPGGHKDDQQQMGTGTYGQQGHTGMTGSTGTGTGTYGQQGHTGVTGSGTGTYGHETGEKKGIMDKIKEKLPGQH</sequence>
<evidence type="ECO:0000256" key="3">
    <source>
        <dbReference type="RuleBase" id="RU003995"/>
    </source>
</evidence>
<feature type="compositionally biased region" description="Low complexity" evidence="4">
    <location>
        <begin position="116"/>
        <end position="132"/>
    </location>
</feature>